<evidence type="ECO:0000313" key="2">
    <source>
        <dbReference type="EMBL" id="CAX60397.1"/>
    </source>
</evidence>
<dbReference type="KEGG" id="ebi:EbC_28660"/>
<dbReference type="EMBL" id="FP236843">
    <property type="protein sequence ID" value="CAX60397.1"/>
    <property type="molecule type" value="Genomic_DNA"/>
</dbReference>
<organism evidence="3">
    <name type="scientific">Erwinia billingiae (strain Eb661)</name>
    <dbReference type="NCBI Taxonomy" id="634500"/>
    <lineage>
        <taxon>Bacteria</taxon>
        <taxon>Pseudomonadati</taxon>
        <taxon>Pseudomonadota</taxon>
        <taxon>Gammaproteobacteria</taxon>
        <taxon>Enterobacterales</taxon>
        <taxon>Erwiniaceae</taxon>
        <taxon>Erwinia</taxon>
    </lineage>
</organism>
<name>D8MU90_ERWBE</name>
<dbReference type="HOGENOM" id="CLU_3327642_0_0_6"/>
<proteinExistence type="predicted"/>
<dbReference type="AlphaFoldDB" id="D8MU90"/>
<dbReference type="Proteomes" id="UP000008793">
    <property type="component" value="Chromosome"/>
</dbReference>
<evidence type="ECO:0000256" key="1">
    <source>
        <dbReference type="SAM" id="MobiDB-lite"/>
    </source>
</evidence>
<evidence type="ECO:0000313" key="3">
    <source>
        <dbReference type="Proteomes" id="UP000008793"/>
    </source>
</evidence>
<keyword evidence="3" id="KW-1185">Reference proteome</keyword>
<reference evidence="2 3" key="1">
    <citation type="journal article" date="2010" name="BMC Genomics">
        <title>Genome comparison of the epiphytic bacteria Erwinia billingiae and E. tasmaniensis with the pear pathogen E. pyrifoliae.</title>
        <authorList>
            <person name="Kube M."/>
            <person name="Migdoll A.M."/>
            <person name="Gehring I."/>
            <person name="Heitmann K."/>
            <person name="Mayer Y."/>
            <person name="Kuhl H."/>
            <person name="Knaust F."/>
            <person name="Geider K."/>
            <person name="Reinhardt R."/>
        </authorList>
    </citation>
    <scope>NUCLEOTIDE SEQUENCE [LARGE SCALE GENOMIC DNA]</scope>
    <source>
        <strain evidence="2 3">Eb661</strain>
    </source>
</reference>
<gene>
    <name evidence="2" type="ordered locus">EbC_28660</name>
</gene>
<feature type="region of interest" description="Disordered" evidence="1">
    <location>
        <begin position="1"/>
        <end position="38"/>
    </location>
</feature>
<protein>
    <submittedName>
        <fullName evidence="2">Uncharacterized protein</fullName>
    </submittedName>
</protein>
<sequence length="38" mass="4077">MTGEGTGLADLHSRRFSRKSSFSRGMSATAVFFPPGKT</sequence>
<accession>D8MU90</accession>